<name>A0A1G2R5J3_9BACT</name>
<dbReference type="InterPro" id="IPR058193">
    <property type="entry name" value="VanY/YodJ_core_dom"/>
</dbReference>
<feature type="domain" description="D-alanyl-D-alanine carboxypeptidase-like core" evidence="3">
    <location>
        <begin position="168"/>
        <end position="286"/>
    </location>
</feature>
<keyword evidence="2" id="KW-1133">Transmembrane helix</keyword>
<dbReference type="PANTHER" id="PTHR34385">
    <property type="entry name" value="D-ALANYL-D-ALANINE CARBOXYPEPTIDASE"/>
    <property type="match status" value="1"/>
</dbReference>
<evidence type="ECO:0000259" key="3">
    <source>
        <dbReference type="Pfam" id="PF02557"/>
    </source>
</evidence>
<dbReference type="EMBL" id="MHTV01000006">
    <property type="protein sequence ID" value="OHA67659.1"/>
    <property type="molecule type" value="Genomic_DNA"/>
</dbReference>
<dbReference type="PANTHER" id="PTHR34385:SF1">
    <property type="entry name" value="PEPTIDOGLYCAN L-ALANYL-D-GLUTAMATE ENDOPEPTIDASE CWLK"/>
    <property type="match status" value="1"/>
</dbReference>
<feature type="coiled-coil region" evidence="1">
    <location>
        <begin position="80"/>
        <end position="107"/>
    </location>
</feature>
<organism evidence="4 5">
    <name type="scientific">Candidatus Wildermuthbacteria bacterium RIFCSPHIGHO2_02_FULL_45_25</name>
    <dbReference type="NCBI Taxonomy" id="1802450"/>
    <lineage>
        <taxon>Bacteria</taxon>
        <taxon>Candidatus Wildermuthiibacteriota</taxon>
    </lineage>
</organism>
<dbReference type="Pfam" id="PF02557">
    <property type="entry name" value="VanY"/>
    <property type="match status" value="1"/>
</dbReference>
<keyword evidence="1" id="KW-0175">Coiled coil</keyword>
<feature type="transmembrane region" description="Helical" evidence="2">
    <location>
        <begin position="9"/>
        <end position="32"/>
    </location>
</feature>
<gene>
    <name evidence="4" type="ORF">A3C04_01945</name>
</gene>
<evidence type="ECO:0000313" key="5">
    <source>
        <dbReference type="Proteomes" id="UP000178092"/>
    </source>
</evidence>
<accession>A0A1G2R5J3</accession>
<dbReference type="SUPFAM" id="SSF55166">
    <property type="entry name" value="Hedgehog/DD-peptidase"/>
    <property type="match status" value="1"/>
</dbReference>
<proteinExistence type="predicted"/>
<evidence type="ECO:0000313" key="4">
    <source>
        <dbReference type="EMBL" id="OHA67659.1"/>
    </source>
</evidence>
<comment type="caution">
    <text evidence="4">The sequence shown here is derived from an EMBL/GenBank/DDBJ whole genome shotgun (WGS) entry which is preliminary data.</text>
</comment>
<keyword evidence="2" id="KW-0472">Membrane</keyword>
<dbReference type="AlphaFoldDB" id="A0A1G2R5J3"/>
<dbReference type="Proteomes" id="UP000178092">
    <property type="component" value="Unassembled WGS sequence"/>
</dbReference>
<evidence type="ECO:0000256" key="2">
    <source>
        <dbReference type="SAM" id="Phobius"/>
    </source>
</evidence>
<dbReference type="InterPro" id="IPR003709">
    <property type="entry name" value="VanY-like_core_dom"/>
</dbReference>
<evidence type="ECO:0000256" key="1">
    <source>
        <dbReference type="SAM" id="Coils"/>
    </source>
</evidence>
<protein>
    <recommendedName>
        <fullName evidence="3">D-alanyl-D-alanine carboxypeptidase-like core domain-containing protein</fullName>
    </recommendedName>
</protein>
<dbReference type="GO" id="GO:0006508">
    <property type="term" value="P:proteolysis"/>
    <property type="evidence" value="ECO:0007669"/>
    <property type="project" value="InterPro"/>
</dbReference>
<dbReference type="InterPro" id="IPR052179">
    <property type="entry name" value="DD-CPase-like"/>
</dbReference>
<reference evidence="4 5" key="1">
    <citation type="journal article" date="2016" name="Nat. Commun.">
        <title>Thousands of microbial genomes shed light on interconnected biogeochemical processes in an aquifer system.</title>
        <authorList>
            <person name="Anantharaman K."/>
            <person name="Brown C.T."/>
            <person name="Hug L.A."/>
            <person name="Sharon I."/>
            <person name="Castelle C.J."/>
            <person name="Probst A.J."/>
            <person name="Thomas B.C."/>
            <person name="Singh A."/>
            <person name="Wilkins M.J."/>
            <person name="Karaoz U."/>
            <person name="Brodie E.L."/>
            <person name="Williams K.H."/>
            <person name="Hubbard S.S."/>
            <person name="Banfield J.F."/>
        </authorList>
    </citation>
    <scope>NUCLEOTIDE SEQUENCE [LARGE SCALE GENOMIC DNA]</scope>
</reference>
<dbReference type="CDD" id="cd14852">
    <property type="entry name" value="LD-carboxypeptidase"/>
    <property type="match status" value="1"/>
</dbReference>
<dbReference type="GO" id="GO:0008233">
    <property type="term" value="F:peptidase activity"/>
    <property type="evidence" value="ECO:0007669"/>
    <property type="project" value="InterPro"/>
</dbReference>
<dbReference type="Gene3D" id="3.30.1380.10">
    <property type="match status" value="1"/>
</dbReference>
<dbReference type="InterPro" id="IPR009045">
    <property type="entry name" value="Zn_M74/Hedgehog-like"/>
</dbReference>
<keyword evidence="2" id="KW-0812">Transmembrane</keyword>
<sequence>MKHRNLNRWIAIGLSIFFALIILGGLFTYGYLRISELSLYAEHLTEELAAANVSFSEKTDALSMRAFDLEQKTVTLSDTLYTAEQTIENLRRNLEAVQNRLGGFEQTVGEISGAVITLEKLSKTDPELLQKYSKVFFLNEHYAPERLVEIHSDYVYSDRSIQQIHMLVWPHLKDLLDAAKVDVVDVYVKSAYRSFDEQASIKSAYTVTYGAGSANQFSADQGYSEHQLGTTVDLITTGLVGELTGFEKTQAYEWMRKNAYKYGFVLSYPEKNGYYIFEPWHWRYVGINLATYLHEGNKYFYDLEQREIDEYLPTIFD</sequence>